<name>A0ABS9T3V8_9ACTN</name>
<sequence>MPNPPTPNPAAAKPLRRPTVVPFIARWSAEDQAPRPQVVERKGRIAFVHERRYDRDAHGVLWDRVPFQPGKGVPQFGRLHPLRQRNAMELLLCHVCGDPADRDPDGVLWLLAEALDPAAGPGPGGIVTEHPPVCLPCAHIAVRECPRLRAGFTAVRVRAVEQAGVCGALYRPGSPRPVPVDAVSVTFDNPAIGWVRAGKLLLRLTDYRLVDLGHKETRPSKPLSKPI</sequence>
<reference evidence="1" key="2">
    <citation type="journal article" date="2023" name="Int. J. Syst. Evol. Microbiol.">
        <title>Streptomyces marispadix sp. nov., isolated from marine beach sediment of the Northern Coast of Portugal.</title>
        <authorList>
            <person name="dos Santos J.D.N."/>
            <person name="Vitorino I.R."/>
            <person name="Kallscheuer N."/>
            <person name="Srivastava A."/>
            <person name="Krautwurst S."/>
            <person name="Marz M."/>
            <person name="Jogler C."/>
            <person name="Lobo Da Cunha A."/>
            <person name="Catita J."/>
            <person name="Goncalves H."/>
            <person name="Gonzalez I."/>
            <person name="Reyes F."/>
            <person name="Lage O.M."/>
        </authorList>
    </citation>
    <scope>NUCLEOTIDE SEQUENCE</scope>
    <source>
        <strain evidence="1">M600PL45_2</strain>
    </source>
</reference>
<comment type="caution">
    <text evidence="1">The sequence shown here is derived from an EMBL/GenBank/DDBJ whole genome shotgun (WGS) entry which is preliminary data.</text>
</comment>
<dbReference type="RefSeq" id="WP_241061979.1">
    <property type="nucleotide sequence ID" value="NZ_JAKWJU010000002.1"/>
</dbReference>
<accession>A0ABS9T3V8</accession>
<dbReference type="Proteomes" id="UP001166784">
    <property type="component" value="Unassembled WGS sequence"/>
</dbReference>
<keyword evidence="2" id="KW-1185">Reference proteome</keyword>
<evidence type="ECO:0000313" key="1">
    <source>
        <dbReference type="EMBL" id="MCH6163133.1"/>
    </source>
</evidence>
<gene>
    <name evidence="1" type="ORF">MMA15_22895</name>
</gene>
<reference evidence="1" key="1">
    <citation type="submission" date="2022-03" db="EMBL/GenBank/DDBJ databases">
        <authorList>
            <person name="Santos J.D.N."/>
            <person name="Kallscheuer N."/>
            <person name="Jogler C."/>
            <person name="Lage O.M."/>
        </authorList>
    </citation>
    <scope>NUCLEOTIDE SEQUENCE</scope>
    <source>
        <strain evidence="1">M600PL45_2</strain>
    </source>
</reference>
<protein>
    <submittedName>
        <fullName evidence="1">Uncharacterized protein</fullName>
    </submittedName>
</protein>
<organism evidence="1 2">
    <name type="scientific">Streptomyces marispadix</name>
    <dbReference type="NCBI Taxonomy" id="2922868"/>
    <lineage>
        <taxon>Bacteria</taxon>
        <taxon>Bacillati</taxon>
        <taxon>Actinomycetota</taxon>
        <taxon>Actinomycetes</taxon>
        <taxon>Kitasatosporales</taxon>
        <taxon>Streptomycetaceae</taxon>
        <taxon>Streptomyces</taxon>
    </lineage>
</organism>
<dbReference type="EMBL" id="JAKWJU010000002">
    <property type="protein sequence ID" value="MCH6163133.1"/>
    <property type="molecule type" value="Genomic_DNA"/>
</dbReference>
<evidence type="ECO:0000313" key="2">
    <source>
        <dbReference type="Proteomes" id="UP001166784"/>
    </source>
</evidence>
<proteinExistence type="predicted"/>